<accession>A0A2H3JR78</accession>
<sequence>MSWLFDRKAVPVSVLSDSDMRAIHIGTAEFFWPEEWESQMPTVDENVQAFLEELQMQVKYHLNRCDGHRYRATRGGNLSTDELSQVMRLLNGSLTAIFKAADISELSVDDEIDDLSDILPSKFAAVDRSLFKDQGWERAPWQEKRSRMLSALAQWNTPDPDKTLYETVLDRAAVSPLTDVCDALGAVVVPLPVDEEKLSPYCFVDPIGPPTAEGSSTASTLALPTILEATKGPSNDGEGSGQGNSRSTPPQSTSSSRDNVSSLDAFDISRRRFRYDFSEPAALAESVGELTLQESGGPCSWLELPLLVAVYQKRDTDRIKTQNQHRLYSTAAARFLETIGITRQPVFGVMSDGPVAVLTSTWVDGEYVHIFEEHIESFDISTAFGAWHYATVLARIAVKYGPKLVE</sequence>
<keyword evidence="3" id="KW-1185">Reference proteome</keyword>
<dbReference type="OrthoDB" id="2758165at2759"/>
<evidence type="ECO:0000313" key="2">
    <source>
        <dbReference type="EMBL" id="PCH44662.1"/>
    </source>
</evidence>
<feature type="region of interest" description="Disordered" evidence="1">
    <location>
        <begin position="229"/>
        <end position="261"/>
    </location>
</feature>
<reference evidence="2 3" key="1">
    <citation type="journal article" date="2012" name="Science">
        <title>The Paleozoic origin of enzymatic lignin decomposition reconstructed from 31 fungal genomes.</title>
        <authorList>
            <person name="Floudas D."/>
            <person name="Binder M."/>
            <person name="Riley R."/>
            <person name="Barry K."/>
            <person name="Blanchette R.A."/>
            <person name="Henrissat B."/>
            <person name="Martinez A.T."/>
            <person name="Otillar R."/>
            <person name="Spatafora J.W."/>
            <person name="Yadav J.S."/>
            <person name="Aerts A."/>
            <person name="Benoit I."/>
            <person name="Boyd A."/>
            <person name="Carlson A."/>
            <person name="Copeland A."/>
            <person name="Coutinho P.M."/>
            <person name="de Vries R.P."/>
            <person name="Ferreira P."/>
            <person name="Findley K."/>
            <person name="Foster B."/>
            <person name="Gaskell J."/>
            <person name="Glotzer D."/>
            <person name="Gorecki P."/>
            <person name="Heitman J."/>
            <person name="Hesse C."/>
            <person name="Hori C."/>
            <person name="Igarashi K."/>
            <person name="Jurgens J.A."/>
            <person name="Kallen N."/>
            <person name="Kersten P."/>
            <person name="Kohler A."/>
            <person name="Kuees U."/>
            <person name="Kumar T.K.A."/>
            <person name="Kuo A."/>
            <person name="LaButti K."/>
            <person name="Larrondo L.F."/>
            <person name="Lindquist E."/>
            <person name="Ling A."/>
            <person name="Lombard V."/>
            <person name="Lucas S."/>
            <person name="Lundell T."/>
            <person name="Martin R."/>
            <person name="McLaughlin D.J."/>
            <person name="Morgenstern I."/>
            <person name="Morin E."/>
            <person name="Murat C."/>
            <person name="Nagy L.G."/>
            <person name="Nolan M."/>
            <person name="Ohm R.A."/>
            <person name="Patyshakuliyeva A."/>
            <person name="Rokas A."/>
            <person name="Ruiz-Duenas F.J."/>
            <person name="Sabat G."/>
            <person name="Salamov A."/>
            <person name="Samejima M."/>
            <person name="Schmutz J."/>
            <person name="Slot J.C."/>
            <person name="St John F."/>
            <person name="Stenlid J."/>
            <person name="Sun H."/>
            <person name="Sun S."/>
            <person name="Syed K."/>
            <person name="Tsang A."/>
            <person name="Wiebenga A."/>
            <person name="Young D."/>
            <person name="Pisabarro A."/>
            <person name="Eastwood D.C."/>
            <person name="Martin F."/>
            <person name="Cullen D."/>
            <person name="Grigoriev I.V."/>
            <person name="Hibbett D.S."/>
        </authorList>
    </citation>
    <scope>NUCLEOTIDE SEQUENCE [LARGE SCALE GENOMIC DNA]</scope>
    <source>
        <strain evidence="2 3">MD-104</strain>
    </source>
</reference>
<organism evidence="2 3">
    <name type="scientific">Wolfiporia cocos (strain MD-104)</name>
    <name type="common">Brown rot fungus</name>
    <dbReference type="NCBI Taxonomy" id="742152"/>
    <lineage>
        <taxon>Eukaryota</taxon>
        <taxon>Fungi</taxon>
        <taxon>Dikarya</taxon>
        <taxon>Basidiomycota</taxon>
        <taxon>Agaricomycotina</taxon>
        <taxon>Agaricomycetes</taxon>
        <taxon>Polyporales</taxon>
        <taxon>Phaeolaceae</taxon>
        <taxon>Wolfiporia</taxon>
    </lineage>
</organism>
<evidence type="ECO:0000256" key="1">
    <source>
        <dbReference type="SAM" id="MobiDB-lite"/>
    </source>
</evidence>
<gene>
    <name evidence="2" type="ORF">WOLCODRAFT_154702</name>
</gene>
<dbReference type="EMBL" id="KB468168">
    <property type="protein sequence ID" value="PCH44662.1"/>
    <property type="molecule type" value="Genomic_DNA"/>
</dbReference>
<protein>
    <submittedName>
        <fullName evidence="2">Uncharacterized protein</fullName>
    </submittedName>
</protein>
<dbReference type="Proteomes" id="UP000218811">
    <property type="component" value="Unassembled WGS sequence"/>
</dbReference>
<name>A0A2H3JR78_WOLCO</name>
<proteinExistence type="predicted"/>
<feature type="compositionally biased region" description="Low complexity" evidence="1">
    <location>
        <begin position="245"/>
        <end position="257"/>
    </location>
</feature>
<dbReference type="AlphaFoldDB" id="A0A2H3JR78"/>
<dbReference type="OMA" id="CHAHETH"/>
<evidence type="ECO:0000313" key="3">
    <source>
        <dbReference type="Proteomes" id="UP000218811"/>
    </source>
</evidence>